<dbReference type="Proteomes" id="UP000663760">
    <property type="component" value="Chromosome 11"/>
</dbReference>
<dbReference type="EMBL" id="LR746274">
    <property type="protein sequence ID" value="CAA7404406.1"/>
    <property type="molecule type" value="Genomic_DNA"/>
</dbReference>
<evidence type="ECO:0000256" key="1">
    <source>
        <dbReference type="SAM" id="MobiDB-lite"/>
    </source>
</evidence>
<name>A0A7I8JBK2_SPIIN</name>
<feature type="region of interest" description="Disordered" evidence="1">
    <location>
        <begin position="221"/>
        <end position="292"/>
    </location>
</feature>
<dbReference type="PANTHER" id="PTHR34120:SF2">
    <property type="entry name" value="OS01G0860900 PROTEIN"/>
    <property type="match status" value="1"/>
</dbReference>
<proteinExistence type="predicted"/>
<organism evidence="2">
    <name type="scientific">Spirodela intermedia</name>
    <name type="common">Intermediate duckweed</name>
    <dbReference type="NCBI Taxonomy" id="51605"/>
    <lineage>
        <taxon>Eukaryota</taxon>
        <taxon>Viridiplantae</taxon>
        <taxon>Streptophyta</taxon>
        <taxon>Embryophyta</taxon>
        <taxon>Tracheophyta</taxon>
        <taxon>Spermatophyta</taxon>
        <taxon>Magnoliopsida</taxon>
        <taxon>Liliopsida</taxon>
        <taxon>Araceae</taxon>
        <taxon>Lemnoideae</taxon>
        <taxon>Spirodela</taxon>
    </lineage>
</organism>
<dbReference type="PANTHER" id="PTHR34120">
    <property type="entry name" value="EXPRESSED PROTEIN"/>
    <property type="match status" value="1"/>
</dbReference>
<accession>A0A7I8JBK2</accession>
<protein>
    <submittedName>
        <fullName evidence="2">Uncharacterized protein</fullName>
    </submittedName>
</protein>
<reference evidence="2" key="1">
    <citation type="submission" date="2019-12" db="EMBL/GenBank/DDBJ databases">
        <authorList>
            <person name="Scholz U."/>
            <person name="Mascher M."/>
            <person name="Fiebig A."/>
        </authorList>
    </citation>
    <scope>NUCLEOTIDE SEQUENCE</scope>
</reference>
<feature type="compositionally biased region" description="Polar residues" evidence="1">
    <location>
        <begin position="255"/>
        <end position="264"/>
    </location>
</feature>
<evidence type="ECO:0000313" key="2">
    <source>
        <dbReference type="EMBL" id="CAA2628339.1"/>
    </source>
</evidence>
<evidence type="ECO:0000313" key="4">
    <source>
        <dbReference type="Proteomes" id="UP000663760"/>
    </source>
</evidence>
<feature type="compositionally biased region" description="Basic and acidic residues" evidence="1">
    <location>
        <begin position="226"/>
        <end position="237"/>
    </location>
</feature>
<gene>
    <name evidence="2" type="ORF">SI7747_11013982</name>
    <name evidence="3" type="ORF">SI8410_11015084</name>
</gene>
<keyword evidence="4" id="KW-1185">Reference proteome</keyword>
<evidence type="ECO:0000313" key="3">
    <source>
        <dbReference type="EMBL" id="CAA7404406.1"/>
    </source>
</evidence>
<dbReference type="EMBL" id="LR743598">
    <property type="protein sequence ID" value="CAA2628339.1"/>
    <property type="molecule type" value="Genomic_DNA"/>
</dbReference>
<dbReference type="AlphaFoldDB" id="A0A7I8JBK2"/>
<sequence length="317" mass="33934">MPQVAEAEIAGLGGGKEGKVVCETLVDQVRGRRPGDLSLNASPPPGDDEIPAESFRLSEEDVIGWIDRIAVAGYDRDGSARGISERSAAAIRRGNPKLLHGASRGYYAKRNGPIIALPNRLGDSGYLNRSSRRHTASGRFFPKKLGAQLDGDGKSPVLEPMSPKVSCIGRVLSDRDRNRRSKASRITRPGVSPESSSAATTDSFWSRVLALPCCRRRQAAALVGEEPTRSSTDKIMESGESLPAAPPPGLRHVNSFPSGSNPASRSGEVETQPERAVARSGPLPQQKGQGILVRRSLGSLMELERTRDWQNSGPASL</sequence>
<dbReference type="OrthoDB" id="696504at2759"/>
<feature type="region of interest" description="Disordered" evidence="1">
    <location>
        <begin position="171"/>
        <end position="199"/>
    </location>
</feature>